<evidence type="ECO:0000313" key="1">
    <source>
        <dbReference type="EMBL" id="EXY76128.1"/>
    </source>
</evidence>
<comment type="caution">
    <text evidence="1">The sequence shown here is derived from an EMBL/GenBank/DDBJ whole genome shotgun (WGS) entry which is preliminary data.</text>
</comment>
<protein>
    <submittedName>
        <fullName evidence="1">Uncharacterized protein</fullName>
    </submittedName>
</protein>
<dbReference type="EMBL" id="JGCY01000219">
    <property type="protein sequence ID" value="EXY76128.1"/>
    <property type="molecule type" value="Genomic_DNA"/>
</dbReference>
<accession>A0A015UQQ2</accession>
<evidence type="ECO:0000313" key="2">
    <source>
        <dbReference type="Proteomes" id="UP000020529"/>
    </source>
</evidence>
<organism evidence="1 2">
    <name type="scientific">Bacteroides fragilis str. 3988T(B)14</name>
    <dbReference type="NCBI Taxonomy" id="1339315"/>
    <lineage>
        <taxon>Bacteria</taxon>
        <taxon>Pseudomonadati</taxon>
        <taxon>Bacteroidota</taxon>
        <taxon>Bacteroidia</taxon>
        <taxon>Bacteroidales</taxon>
        <taxon>Bacteroidaceae</taxon>
        <taxon>Bacteroides</taxon>
    </lineage>
</organism>
<dbReference type="Proteomes" id="UP000020529">
    <property type="component" value="Unassembled WGS sequence"/>
</dbReference>
<sequence length="64" mass="7183">MFATYPNYNKMEKILEKLSPEGMTICPTESCDPYFVGCGIDEHQGCNSDSFCLGDDFDHCMAMT</sequence>
<dbReference type="PATRIC" id="fig|1339315.3.peg.936"/>
<proteinExistence type="predicted"/>
<dbReference type="AlphaFoldDB" id="A0A015UQQ2"/>
<reference evidence="1 2" key="1">
    <citation type="submission" date="2014-02" db="EMBL/GenBank/DDBJ databases">
        <authorList>
            <person name="Sears C."/>
            <person name="Carroll K."/>
            <person name="Sack B.R."/>
            <person name="Qadri F."/>
            <person name="Myers L.L."/>
            <person name="Chung G.-T."/>
            <person name="Escheverria P."/>
            <person name="Fraser C.M."/>
            <person name="Sadzewicz L."/>
            <person name="Shefchek K.A."/>
            <person name="Tallon L."/>
            <person name="Das S.P."/>
            <person name="Daugherty S."/>
            <person name="Mongodin E.F."/>
        </authorList>
    </citation>
    <scope>NUCLEOTIDE SEQUENCE [LARGE SCALE GENOMIC DNA]</scope>
    <source>
        <strain evidence="2">3988T(B)14</strain>
    </source>
</reference>
<gene>
    <name evidence="1" type="ORF">M124_0119</name>
</gene>
<name>A0A015UQQ2_BACFG</name>